<dbReference type="PANTHER" id="PTHR43576">
    <property type="entry name" value="ALPHA-L-ARABINOFURANOSIDASE C-RELATED"/>
    <property type="match status" value="1"/>
</dbReference>
<keyword evidence="8" id="KW-0326">Glycosidase</keyword>
<feature type="domain" description="Alpha-L-arabinofuranosidase C-terminal" evidence="9">
    <location>
        <begin position="303"/>
        <end position="495"/>
    </location>
</feature>
<dbReference type="RefSeq" id="WP_092478965.1">
    <property type="nucleotide sequence ID" value="NZ_FOHN01000036.1"/>
</dbReference>
<dbReference type="AlphaFoldDB" id="A0A1I0FSZ1"/>
<dbReference type="GO" id="GO:0046373">
    <property type="term" value="P:L-arabinose metabolic process"/>
    <property type="evidence" value="ECO:0007669"/>
    <property type="project" value="InterPro"/>
</dbReference>
<dbReference type="InterPro" id="IPR017853">
    <property type="entry name" value="GH"/>
</dbReference>
<gene>
    <name evidence="10" type="ORF">SAMN04487772_13612</name>
</gene>
<evidence type="ECO:0000256" key="1">
    <source>
        <dbReference type="ARBA" id="ARBA00001462"/>
    </source>
</evidence>
<dbReference type="SMART" id="SM00813">
    <property type="entry name" value="Alpha-L-AF_C"/>
    <property type="match status" value="1"/>
</dbReference>
<dbReference type="SUPFAM" id="SSF51445">
    <property type="entry name" value="(Trans)glycosidases"/>
    <property type="match status" value="1"/>
</dbReference>
<evidence type="ECO:0000256" key="3">
    <source>
        <dbReference type="ARBA" id="ARBA00007186"/>
    </source>
</evidence>
<keyword evidence="11" id="KW-1185">Reference proteome</keyword>
<evidence type="ECO:0000256" key="7">
    <source>
        <dbReference type="ARBA" id="ARBA00023277"/>
    </source>
</evidence>
<comment type="similarity">
    <text evidence="3">Belongs to the glycosyl hydrolase 51 family.</text>
</comment>
<accession>A0A1I0FSZ1</accession>
<comment type="pathway">
    <text evidence="2">Glycan metabolism.</text>
</comment>
<dbReference type="InterPro" id="IPR013780">
    <property type="entry name" value="Glyco_hydro_b"/>
</dbReference>
<proteinExistence type="inferred from homology"/>
<evidence type="ECO:0000313" key="10">
    <source>
        <dbReference type="EMBL" id="SET60756.1"/>
    </source>
</evidence>
<dbReference type="PANTHER" id="PTHR43576:SF2">
    <property type="entry name" value="INTRACELLULAR EXO-ALPHA-L-ARABINOFURANOSIDASE 2"/>
    <property type="match status" value="1"/>
</dbReference>
<dbReference type="GO" id="GO:0000272">
    <property type="term" value="P:polysaccharide catabolic process"/>
    <property type="evidence" value="ECO:0007669"/>
    <property type="project" value="TreeGrafter"/>
</dbReference>
<keyword evidence="7" id="KW-0119">Carbohydrate metabolism</keyword>
<dbReference type="EMBL" id="FOHN01000036">
    <property type="protein sequence ID" value="SET60756.1"/>
    <property type="molecule type" value="Genomic_DNA"/>
</dbReference>
<dbReference type="Gene3D" id="3.20.20.80">
    <property type="entry name" value="Glycosidases"/>
    <property type="match status" value="1"/>
</dbReference>
<organism evidence="10 11">
    <name type="scientific">[Clostridium] polysaccharolyticum</name>
    <dbReference type="NCBI Taxonomy" id="29364"/>
    <lineage>
        <taxon>Bacteria</taxon>
        <taxon>Bacillati</taxon>
        <taxon>Bacillota</taxon>
        <taxon>Clostridia</taxon>
        <taxon>Lachnospirales</taxon>
        <taxon>Lachnospiraceae</taxon>
    </lineage>
</organism>
<evidence type="ECO:0000256" key="5">
    <source>
        <dbReference type="ARBA" id="ARBA00012670"/>
    </source>
</evidence>
<evidence type="ECO:0000256" key="4">
    <source>
        <dbReference type="ARBA" id="ARBA00011165"/>
    </source>
</evidence>
<dbReference type="STRING" id="29364.SAMN04487772_13612"/>
<keyword evidence="6" id="KW-0378">Hydrolase</keyword>
<dbReference type="SUPFAM" id="SSF51011">
    <property type="entry name" value="Glycosyl hydrolase domain"/>
    <property type="match status" value="1"/>
</dbReference>
<evidence type="ECO:0000259" key="9">
    <source>
        <dbReference type="SMART" id="SM00813"/>
    </source>
</evidence>
<comment type="catalytic activity">
    <reaction evidence="1">
        <text>Hydrolysis of terminal non-reducing alpha-L-arabinofuranoside residues in alpha-L-arabinosides.</text>
        <dbReference type="EC" id="3.2.1.55"/>
    </reaction>
</comment>
<dbReference type="Proteomes" id="UP000199800">
    <property type="component" value="Unassembled WGS sequence"/>
</dbReference>
<dbReference type="Pfam" id="PF06964">
    <property type="entry name" value="Alpha-L-AF_C"/>
    <property type="match status" value="1"/>
</dbReference>
<evidence type="ECO:0000256" key="2">
    <source>
        <dbReference type="ARBA" id="ARBA00004881"/>
    </source>
</evidence>
<protein>
    <recommendedName>
        <fullName evidence="5">non-reducing end alpha-L-arabinofuranosidase</fullName>
        <ecNumber evidence="5">3.2.1.55</ecNumber>
    </recommendedName>
</protein>
<name>A0A1I0FSZ1_9FIRM</name>
<dbReference type="InterPro" id="IPR010720">
    <property type="entry name" value="Alpha-L-AF_C"/>
</dbReference>
<reference evidence="10 11" key="1">
    <citation type="submission" date="2016-10" db="EMBL/GenBank/DDBJ databases">
        <authorList>
            <person name="de Groot N.N."/>
        </authorList>
    </citation>
    <scope>NUCLEOTIDE SEQUENCE [LARGE SCALE GENOMIC DNA]</scope>
    <source>
        <strain evidence="10 11">DSM 1801</strain>
    </source>
</reference>
<evidence type="ECO:0000313" key="11">
    <source>
        <dbReference type="Proteomes" id="UP000199800"/>
    </source>
</evidence>
<evidence type="ECO:0000256" key="8">
    <source>
        <dbReference type="ARBA" id="ARBA00023295"/>
    </source>
</evidence>
<dbReference type="Pfam" id="PF22848">
    <property type="entry name" value="ASD1_dom"/>
    <property type="match status" value="1"/>
</dbReference>
<dbReference type="OrthoDB" id="9758333at2"/>
<dbReference type="InterPro" id="IPR055235">
    <property type="entry name" value="ASD1_cat"/>
</dbReference>
<evidence type="ECO:0000256" key="6">
    <source>
        <dbReference type="ARBA" id="ARBA00022801"/>
    </source>
</evidence>
<dbReference type="GO" id="GO:0046556">
    <property type="term" value="F:alpha-L-arabinofuranosidase activity"/>
    <property type="evidence" value="ECO:0007669"/>
    <property type="project" value="UniProtKB-EC"/>
</dbReference>
<sequence length="504" mass="57142">MAKLIINREQPKGTIAPEIYGHFSEHLGRCIYEGLYVGEDSEIPNVNGMRTDVVEALKEIKIPVLRWPGGCFADEYHWKDGIGPKENRKKMINTHWGGVLEDNSFGTHEYFELCRQLGCKTYINGNVGSGTVQEMSEWVEYMTFDGVSPMADLRKANGQEKPWKVDYFGVGNENWGCGGNMRPQYYGDLYRRYQTYIRNYNSAEPVKKVCCGANSDDYKWTKDVLATTHEHAQPEFHGFMDGLSLHYYTVPNTWQEKGSATQFTEEEWYKTLKKAMYMDELVTRHGTIMDEYDPEKKIGMIVDEWGCWYDVEPGTNPGFLYQQNSVRDALVAGVTLNIFNKHCDRVKMANIAQTINVLQSVILTEGPDMIKTPTYYVFHMYRHHQGAKLLDSTLSGVEQVGVKEWEVPAVTESVSENEEGIITVTLNNLSADKVQDLEILLNGGEGALEVAEANVVTGQMLACNTFEDPENVTEKPFTEYQVSGNTMKIQMPACSVVELRICSK</sequence>
<dbReference type="EC" id="3.2.1.55" evidence="5"/>
<dbReference type="Gene3D" id="2.60.40.1180">
    <property type="entry name" value="Golgi alpha-mannosidase II"/>
    <property type="match status" value="1"/>
</dbReference>
<comment type="subunit">
    <text evidence="4">Homohexamer; trimer of dimers.</text>
</comment>